<sequence>MTTITTTKQSIDLSVCDREPISIPGSIQPHGLFVSVRADLQEVIQVSENVSEFVGKGAQECLGKDLAFLLGTGNAALVVETLRDTRIEARPVYLGMLTLESGKTVDALAHSIGDVINLEFELTSGQVHKDFRQLYPLIGTFLSKLHDFDEVGDICQVAANEVRKVTGFGRVLVYRFDEDGHGHVLAEALDEGYHSYLNQRFPASDVPKQARELYIANRIRLIGDANYVPSPLVPQTNPLTGKPADLTYSSLRSVSPIHVQYMKNMGTLASMSMSIVIKGQLWGLISCHNAEPKNVSYEFRTACEQLAQILALRIESKEEREEYNYRLELRRILVSMLRGVSQAENFFEGVKSVSPELLRFAGASGAALIFEGRMERFGDAPEVDEIEHLVEWLSRNVSDENVYFTNALAAQYPQAKAFAAKASGILAVPISRIHRHYFIWFRPEVVKTIDWAGNPHLKQASATAPTQLSPRASFAMWTETVRGTSLQWRTSEVEIASEFRTALLGIVLKRAEQMAELAEELGRANKELEAFSYSVSHDLRAPLRHIVGFSDLLLEFEGSQLSDRGKRFVSNITDAARFAGKLVDDLLSFSQMGRAALRISAIDMNEIVQTAIERLATDVGGRDIKWDIQRLPTIDGDPAFFQSAIYNLLANAVKYTRSREHAVITVRSEEGESEHIFHVSDNGVGFNMEYVHKLFGVFQRLHRMEDFEGTGIGLANVRRIVERHGGRVWAVGVPDQGATFSFAIPKQILVEGDEHAKAYSPR</sequence>
<dbReference type="Gene3D" id="3.30.450.270">
    <property type="match status" value="1"/>
</dbReference>
<dbReference type="GO" id="GO:0030295">
    <property type="term" value="F:protein kinase activator activity"/>
    <property type="evidence" value="ECO:0007669"/>
    <property type="project" value="TreeGrafter"/>
</dbReference>
<dbReference type="InterPro" id="IPR043150">
    <property type="entry name" value="Phytochrome_PHY_sf"/>
</dbReference>
<name>A0A4R3I3C2_PAULE</name>
<dbReference type="GO" id="GO:0009584">
    <property type="term" value="P:detection of visible light"/>
    <property type="evidence" value="ECO:0007669"/>
    <property type="project" value="InterPro"/>
</dbReference>
<dbReference type="RefSeq" id="WP_132256560.1">
    <property type="nucleotide sequence ID" value="NZ_SLZQ01000001.1"/>
</dbReference>
<feature type="domain" description="Phytochrome chromophore attachment site" evidence="12">
    <location>
        <begin position="150"/>
        <end position="308"/>
    </location>
</feature>
<dbReference type="SUPFAM" id="SSF55785">
    <property type="entry name" value="PYP-like sensor domain (PAS domain)"/>
    <property type="match status" value="1"/>
</dbReference>
<evidence type="ECO:0000256" key="1">
    <source>
        <dbReference type="ARBA" id="ARBA00000085"/>
    </source>
</evidence>
<dbReference type="InterPro" id="IPR016132">
    <property type="entry name" value="Phyto_chromo_attachment"/>
</dbReference>
<evidence type="ECO:0000256" key="2">
    <source>
        <dbReference type="ARBA" id="ARBA00004429"/>
    </source>
</evidence>
<evidence type="ECO:0000256" key="5">
    <source>
        <dbReference type="ARBA" id="ARBA00022543"/>
    </source>
</evidence>
<accession>A0A4R3I3C2</accession>
<evidence type="ECO:0000259" key="12">
    <source>
        <dbReference type="PROSITE" id="PS50046"/>
    </source>
</evidence>
<dbReference type="GO" id="GO:0000156">
    <property type="term" value="F:phosphorelay response regulator activity"/>
    <property type="evidence" value="ECO:0007669"/>
    <property type="project" value="TreeGrafter"/>
</dbReference>
<dbReference type="OrthoDB" id="9808408at2"/>
<dbReference type="EMBL" id="SLZQ01000001">
    <property type="protein sequence ID" value="TCS39311.1"/>
    <property type="molecule type" value="Genomic_DNA"/>
</dbReference>
<dbReference type="SUPFAM" id="SSF47384">
    <property type="entry name" value="Homodimeric domain of signal transducing histidine kinase"/>
    <property type="match status" value="1"/>
</dbReference>
<dbReference type="SMART" id="SM00388">
    <property type="entry name" value="HisKA"/>
    <property type="match status" value="1"/>
</dbReference>
<keyword evidence="11" id="KW-0675">Receptor</keyword>
<dbReference type="GO" id="GO:0009881">
    <property type="term" value="F:photoreceptor activity"/>
    <property type="evidence" value="ECO:0007669"/>
    <property type="project" value="UniProtKB-KW"/>
</dbReference>
<keyword evidence="5" id="KW-0600">Photoreceptor protein</keyword>
<dbReference type="Pfam" id="PF00360">
    <property type="entry name" value="PHY"/>
    <property type="match status" value="1"/>
</dbReference>
<dbReference type="SMART" id="SM00387">
    <property type="entry name" value="HATPase_c"/>
    <property type="match status" value="1"/>
</dbReference>
<dbReference type="GO" id="GO:0006355">
    <property type="term" value="P:regulation of DNA-templated transcription"/>
    <property type="evidence" value="ECO:0007669"/>
    <property type="project" value="InterPro"/>
</dbReference>
<comment type="catalytic activity">
    <reaction evidence="1">
        <text>ATP + protein L-histidine = ADP + protein N-phospho-L-histidine.</text>
        <dbReference type="EC" id="2.7.13.3"/>
    </reaction>
</comment>
<comment type="similarity">
    <text evidence="3">In the N-terminal section; belongs to the phytochrome family.</text>
</comment>
<keyword evidence="9 14" id="KW-0418">Kinase</keyword>
<dbReference type="InterPro" id="IPR035965">
    <property type="entry name" value="PAS-like_dom_sf"/>
</dbReference>
<dbReference type="SUPFAM" id="SSF55874">
    <property type="entry name" value="ATPase domain of HSP90 chaperone/DNA topoisomerase II/histidine kinase"/>
    <property type="match status" value="1"/>
</dbReference>
<dbReference type="SUPFAM" id="SSF55781">
    <property type="entry name" value="GAF domain-like"/>
    <property type="match status" value="2"/>
</dbReference>
<dbReference type="Gene3D" id="3.30.565.10">
    <property type="entry name" value="Histidine kinase-like ATPase, C-terminal domain"/>
    <property type="match status" value="1"/>
</dbReference>
<dbReference type="SMART" id="SM00065">
    <property type="entry name" value="GAF"/>
    <property type="match status" value="1"/>
</dbReference>
<feature type="domain" description="Histidine kinase" evidence="13">
    <location>
        <begin position="534"/>
        <end position="748"/>
    </location>
</feature>
<dbReference type="InterPro" id="IPR003018">
    <property type="entry name" value="GAF"/>
</dbReference>
<dbReference type="PANTHER" id="PTHR42878">
    <property type="entry name" value="TWO-COMPONENT HISTIDINE KINASE"/>
    <property type="match status" value="1"/>
</dbReference>
<evidence type="ECO:0000256" key="6">
    <source>
        <dbReference type="ARBA" id="ARBA00022553"/>
    </source>
</evidence>
<dbReference type="EC" id="2.7.13.3" evidence="4"/>
<dbReference type="InterPro" id="IPR003661">
    <property type="entry name" value="HisK_dim/P_dom"/>
</dbReference>
<evidence type="ECO:0000313" key="14">
    <source>
        <dbReference type="EMBL" id="TCS39311.1"/>
    </source>
</evidence>
<dbReference type="Pfam" id="PF00512">
    <property type="entry name" value="HisKA"/>
    <property type="match status" value="1"/>
</dbReference>
<dbReference type="Pfam" id="PF02518">
    <property type="entry name" value="HATPase_c"/>
    <property type="match status" value="1"/>
</dbReference>
<keyword evidence="6" id="KW-0597">Phosphoprotein</keyword>
<evidence type="ECO:0000256" key="7">
    <source>
        <dbReference type="ARBA" id="ARBA00022606"/>
    </source>
</evidence>
<evidence type="ECO:0000256" key="4">
    <source>
        <dbReference type="ARBA" id="ARBA00012438"/>
    </source>
</evidence>
<evidence type="ECO:0000256" key="11">
    <source>
        <dbReference type="ARBA" id="ARBA00023170"/>
    </source>
</evidence>
<keyword evidence="7" id="KW-0716">Sensory transduction</keyword>
<dbReference type="Gene3D" id="3.30.450.20">
    <property type="entry name" value="PAS domain"/>
    <property type="match status" value="1"/>
</dbReference>
<keyword evidence="15" id="KW-1185">Reference proteome</keyword>
<dbReference type="Gene3D" id="1.10.287.130">
    <property type="match status" value="1"/>
</dbReference>
<dbReference type="InterPro" id="IPR013515">
    <property type="entry name" value="Phytochrome_cen-reg"/>
</dbReference>
<dbReference type="CDD" id="cd00082">
    <property type="entry name" value="HisKA"/>
    <property type="match status" value="1"/>
</dbReference>
<dbReference type="Gene3D" id="3.30.450.40">
    <property type="match status" value="1"/>
</dbReference>
<dbReference type="InterPro" id="IPR036890">
    <property type="entry name" value="HATPase_C_sf"/>
</dbReference>
<dbReference type="FunFam" id="3.30.565.10:FF:000006">
    <property type="entry name" value="Sensor histidine kinase WalK"/>
    <property type="match status" value="1"/>
</dbReference>
<dbReference type="Pfam" id="PF01590">
    <property type="entry name" value="GAF"/>
    <property type="match status" value="1"/>
</dbReference>
<dbReference type="PROSITE" id="PS50109">
    <property type="entry name" value="HIS_KIN"/>
    <property type="match status" value="1"/>
</dbReference>
<dbReference type="InterPro" id="IPR001294">
    <property type="entry name" value="Phytochrome"/>
</dbReference>
<dbReference type="PRINTS" id="PR01033">
    <property type="entry name" value="PHYTOCHROME"/>
</dbReference>
<dbReference type="GO" id="GO:0005886">
    <property type="term" value="C:plasma membrane"/>
    <property type="evidence" value="ECO:0007669"/>
    <property type="project" value="UniProtKB-SubCell"/>
</dbReference>
<reference evidence="14 15" key="1">
    <citation type="submission" date="2019-03" db="EMBL/GenBank/DDBJ databases">
        <title>Genomic Encyclopedia of Type Strains, Phase IV (KMG-IV): sequencing the most valuable type-strain genomes for metagenomic binning, comparative biology and taxonomic classification.</title>
        <authorList>
            <person name="Goeker M."/>
        </authorList>
    </citation>
    <scope>NUCLEOTIDE SEQUENCE [LARGE SCALE GENOMIC DNA]</scope>
    <source>
        <strain evidence="14 15">DSM 7445</strain>
    </source>
</reference>
<comment type="subcellular location">
    <subcellularLocation>
        <location evidence="2">Cell inner membrane</location>
        <topology evidence="2">Multi-pass membrane protein</topology>
    </subcellularLocation>
</comment>
<gene>
    <name evidence="14" type="ORF">EDC30_101267</name>
</gene>
<evidence type="ECO:0000256" key="9">
    <source>
        <dbReference type="ARBA" id="ARBA00022777"/>
    </source>
</evidence>
<dbReference type="PANTHER" id="PTHR42878:SF15">
    <property type="entry name" value="BACTERIOPHYTOCHROME"/>
    <property type="match status" value="1"/>
</dbReference>
<dbReference type="PROSITE" id="PS50046">
    <property type="entry name" value="PHYTOCHROME_2"/>
    <property type="match status" value="1"/>
</dbReference>
<evidence type="ECO:0000313" key="15">
    <source>
        <dbReference type="Proteomes" id="UP000295382"/>
    </source>
</evidence>
<evidence type="ECO:0000259" key="13">
    <source>
        <dbReference type="PROSITE" id="PS50109"/>
    </source>
</evidence>
<dbReference type="Pfam" id="PF08446">
    <property type="entry name" value="PAS_2"/>
    <property type="match status" value="1"/>
</dbReference>
<dbReference type="InterPro" id="IPR005467">
    <property type="entry name" value="His_kinase_dom"/>
</dbReference>
<organism evidence="14 15">
    <name type="scientific">Paucimonas lemoignei</name>
    <name type="common">Pseudomonas lemoignei</name>
    <dbReference type="NCBI Taxonomy" id="29443"/>
    <lineage>
        <taxon>Bacteria</taxon>
        <taxon>Pseudomonadati</taxon>
        <taxon>Pseudomonadota</taxon>
        <taxon>Betaproteobacteria</taxon>
        <taxon>Burkholderiales</taxon>
        <taxon>Burkholderiaceae</taxon>
        <taxon>Paucimonas</taxon>
    </lineage>
</organism>
<keyword evidence="8" id="KW-0808">Transferase</keyword>
<evidence type="ECO:0000256" key="10">
    <source>
        <dbReference type="ARBA" id="ARBA00022991"/>
    </source>
</evidence>
<dbReference type="AlphaFoldDB" id="A0A4R3I3C2"/>
<dbReference type="InterPro" id="IPR013654">
    <property type="entry name" value="PAS_2"/>
</dbReference>
<dbReference type="InterPro" id="IPR036097">
    <property type="entry name" value="HisK_dim/P_sf"/>
</dbReference>
<evidence type="ECO:0000256" key="8">
    <source>
        <dbReference type="ARBA" id="ARBA00022679"/>
    </source>
</evidence>
<keyword evidence="10" id="KW-0157">Chromophore</keyword>
<dbReference type="GO" id="GO:0007234">
    <property type="term" value="P:osmosensory signaling via phosphorelay pathway"/>
    <property type="evidence" value="ECO:0007669"/>
    <property type="project" value="TreeGrafter"/>
</dbReference>
<dbReference type="InterPro" id="IPR003594">
    <property type="entry name" value="HATPase_dom"/>
</dbReference>
<proteinExistence type="inferred from homology"/>
<comment type="caution">
    <text evidence="14">The sequence shown here is derived from an EMBL/GenBank/DDBJ whole genome shotgun (WGS) entry which is preliminary data.</text>
</comment>
<dbReference type="InterPro" id="IPR029016">
    <property type="entry name" value="GAF-like_dom_sf"/>
</dbReference>
<dbReference type="InterPro" id="IPR050351">
    <property type="entry name" value="BphY/WalK/GraS-like"/>
</dbReference>
<evidence type="ECO:0000256" key="3">
    <source>
        <dbReference type="ARBA" id="ARBA00006402"/>
    </source>
</evidence>
<dbReference type="Proteomes" id="UP000295382">
    <property type="component" value="Unassembled WGS sequence"/>
</dbReference>
<protein>
    <recommendedName>
        <fullName evidence="4">histidine kinase</fullName>
        <ecNumber evidence="4">2.7.13.3</ecNumber>
    </recommendedName>
</protein>
<dbReference type="GO" id="GO:0000155">
    <property type="term" value="F:phosphorelay sensor kinase activity"/>
    <property type="evidence" value="ECO:0007669"/>
    <property type="project" value="InterPro"/>
</dbReference>